<dbReference type="InterPro" id="IPR036770">
    <property type="entry name" value="Ankyrin_rpt-contain_sf"/>
</dbReference>
<accession>A0A151ZDX0</accession>
<reference evidence="2 3" key="1">
    <citation type="submission" date="2015-12" db="EMBL/GenBank/DDBJ databases">
        <title>Dictyostelia acquired genes for synthesis and detection of signals that induce cell-type specialization by lateral gene transfer from prokaryotes.</title>
        <authorList>
            <person name="Gloeckner G."/>
            <person name="Schaap P."/>
        </authorList>
    </citation>
    <scope>NUCLEOTIDE SEQUENCE [LARGE SCALE GENOMIC DNA]</scope>
    <source>
        <strain evidence="2 3">TK</strain>
    </source>
</reference>
<gene>
    <name evidence="2" type="ORF">DLAC_06994</name>
</gene>
<dbReference type="InParanoid" id="A0A151ZDX0"/>
<evidence type="ECO:0000313" key="3">
    <source>
        <dbReference type="Proteomes" id="UP000076078"/>
    </source>
</evidence>
<comment type="caution">
    <text evidence="2">The sequence shown here is derived from an EMBL/GenBank/DDBJ whole genome shotgun (WGS) entry which is preliminary data.</text>
</comment>
<protein>
    <recommendedName>
        <fullName evidence="4">Ankyrin repeat-containing protein</fullName>
    </recommendedName>
</protein>
<sequence length="891" mass="105673">MDNLFFKVYRNKFLKSLIFKYIKNVDNRIFWSYSFPYQVHTWGSLNLRARTIVDNGWWHLLVDRLELDPLFSVSYENIWQFMVSNSDYRLFRRLYDRIPQFIKLVQRYFIHDRIRTRCRYNNLIKVHHTLPSKNYLVDKCCNLKDNFEIIEFLISKGYLYSVKALENSLKSGNIKAVRFFYPIYQRVFKMKLFSLTIIDIVMKGYLDILQYLNEEMHAIPTTIQTPLIYHAIINNNFEMVKYLGDNKIGTLYNPNADRVKIIPFDPENKPPYKVTLMDLAAKEEDSRIFFYLRDNLNQKFTFESVVNLCRFSGHLEAVKWIYQQKPNYFSTSALAMACQNPNGNSICQFLIEQALRPKVFTKKEFMKSITNVSVDTLSWLLTNKLVSFAYNDNDTLNYWDTEKSSVWGTNEWGHSETSIWGTNDIPHVTTTDSGNSNINSEDGEHQDTTNNVNDEFPTLESEIIFAEWDQSSINGFIDRLVLECDFEKIKMFLESGLAKSTDKIKDVTLFREFDINEFERQLKNDSEKEFIEIYKYIIEYGIKVNNEYMVFHCVDCNWPNMLSLVLKEIRNNSVSMKPEISYKVLCGCIQRRDTGILELLLKNIDLISKYQKDTNNYSILLDTIYLKMSVEIFQYLCEKKIDLSDYNIHLQTSLHSIESVVVQPRLCSNHREFIRYLIDNQIVHSNISEFIVEFIIHNDLQTLNFIYENYARFSIYIPKSFFGFLKLHVRASVCLAFLFKNNLIEQYNPKILQEYSCIDMETVKILYYNAHEKFQELREYLVEWASTNNHNRIIDFLISQGQVPRDMVQKFIKEAENAINPSQQKIDFYKKHLNRSSTFYHTSKPLRESNDDDYLPENLQDTLLDSKSQKFKKKVYNNQDVNKLLQSGDYY</sequence>
<evidence type="ECO:0000256" key="1">
    <source>
        <dbReference type="SAM" id="MobiDB-lite"/>
    </source>
</evidence>
<dbReference type="InterPro" id="IPR052050">
    <property type="entry name" value="SecEffector_AnkRepeat"/>
</dbReference>
<dbReference type="OrthoDB" id="24384at2759"/>
<feature type="compositionally biased region" description="Polar residues" evidence="1">
    <location>
        <begin position="430"/>
        <end position="440"/>
    </location>
</feature>
<dbReference type="EMBL" id="LODT01000031">
    <property type="protein sequence ID" value="KYQ92153.1"/>
    <property type="molecule type" value="Genomic_DNA"/>
</dbReference>
<organism evidence="2 3">
    <name type="scientific">Tieghemostelium lacteum</name>
    <name type="common">Slime mold</name>
    <name type="synonym">Dictyostelium lacteum</name>
    <dbReference type="NCBI Taxonomy" id="361077"/>
    <lineage>
        <taxon>Eukaryota</taxon>
        <taxon>Amoebozoa</taxon>
        <taxon>Evosea</taxon>
        <taxon>Eumycetozoa</taxon>
        <taxon>Dictyostelia</taxon>
        <taxon>Dictyosteliales</taxon>
        <taxon>Raperosteliaceae</taxon>
        <taxon>Tieghemostelium</taxon>
    </lineage>
</organism>
<name>A0A151ZDX0_TIELA</name>
<dbReference type="Proteomes" id="UP000076078">
    <property type="component" value="Unassembled WGS sequence"/>
</dbReference>
<keyword evidence="3" id="KW-1185">Reference proteome</keyword>
<dbReference type="SUPFAM" id="SSF48403">
    <property type="entry name" value="Ankyrin repeat"/>
    <property type="match status" value="2"/>
</dbReference>
<dbReference type="PANTHER" id="PTHR46586:SF3">
    <property type="entry name" value="ANKYRIN REPEAT-CONTAINING PROTEIN"/>
    <property type="match status" value="1"/>
</dbReference>
<dbReference type="Gene3D" id="1.25.40.20">
    <property type="entry name" value="Ankyrin repeat-containing domain"/>
    <property type="match status" value="1"/>
</dbReference>
<dbReference type="PANTHER" id="PTHR46586">
    <property type="entry name" value="ANKYRIN REPEAT-CONTAINING PROTEIN"/>
    <property type="match status" value="1"/>
</dbReference>
<feature type="region of interest" description="Disordered" evidence="1">
    <location>
        <begin position="430"/>
        <end position="452"/>
    </location>
</feature>
<proteinExistence type="predicted"/>
<dbReference type="FunCoup" id="A0A151ZDX0">
    <property type="interactions" value="5"/>
</dbReference>
<evidence type="ECO:0008006" key="4">
    <source>
        <dbReference type="Google" id="ProtNLM"/>
    </source>
</evidence>
<dbReference type="AlphaFoldDB" id="A0A151ZDX0"/>
<evidence type="ECO:0000313" key="2">
    <source>
        <dbReference type="EMBL" id="KYQ92153.1"/>
    </source>
</evidence>